<evidence type="ECO:0000256" key="1">
    <source>
        <dbReference type="SAM" id="Phobius"/>
    </source>
</evidence>
<dbReference type="EMBL" id="BMKK01000008">
    <property type="protein sequence ID" value="GGD69368.1"/>
    <property type="molecule type" value="Genomic_DNA"/>
</dbReference>
<keyword evidence="3" id="KW-1185">Reference proteome</keyword>
<keyword evidence="1" id="KW-1133">Transmembrane helix</keyword>
<dbReference type="AlphaFoldDB" id="A0A916Z056"/>
<accession>A0A916Z056</accession>
<keyword evidence="1" id="KW-0472">Membrane</keyword>
<protein>
    <submittedName>
        <fullName evidence="2">Uncharacterized protein</fullName>
    </submittedName>
</protein>
<name>A0A916Z056_9BACT</name>
<comment type="caution">
    <text evidence="2">The sequence shown here is derived from an EMBL/GenBank/DDBJ whole genome shotgun (WGS) entry which is preliminary data.</text>
</comment>
<gene>
    <name evidence="2" type="ORF">GCM10011514_36850</name>
</gene>
<feature type="transmembrane region" description="Helical" evidence="1">
    <location>
        <begin position="15"/>
        <end position="34"/>
    </location>
</feature>
<keyword evidence="1" id="KW-0812">Transmembrane</keyword>
<proteinExistence type="predicted"/>
<reference evidence="2" key="1">
    <citation type="journal article" date="2014" name="Int. J. Syst. Evol. Microbiol.">
        <title>Complete genome sequence of Corynebacterium casei LMG S-19264T (=DSM 44701T), isolated from a smear-ripened cheese.</title>
        <authorList>
            <consortium name="US DOE Joint Genome Institute (JGI-PGF)"/>
            <person name="Walter F."/>
            <person name="Albersmeier A."/>
            <person name="Kalinowski J."/>
            <person name="Ruckert C."/>
        </authorList>
    </citation>
    <scope>NUCLEOTIDE SEQUENCE</scope>
    <source>
        <strain evidence="2">CGMCC 1.15958</strain>
    </source>
</reference>
<dbReference type="Proteomes" id="UP000609064">
    <property type="component" value="Unassembled WGS sequence"/>
</dbReference>
<sequence>MIFIIGIWQNKAVNLYPFMRIVSFWNIVFLRLTLKLNKNLLIGNKKNNRRTEVLFNASEIRL</sequence>
<evidence type="ECO:0000313" key="2">
    <source>
        <dbReference type="EMBL" id="GGD69368.1"/>
    </source>
</evidence>
<evidence type="ECO:0000313" key="3">
    <source>
        <dbReference type="Proteomes" id="UP000609064"/>
    </source>
</evidence>
<reference evidence="2" key="2">
    <citation type="submission" date="2020-09" db="EMBL/GenBank/DDBJ databases">
        <authorList>
            <person name="Sun Q."/>
            <person name="Zhou Y."/>
        </authorList>
    </citation>
    <scope>NUCLEOTIDE SEQUENCE</scope>
    <source>
        <strain evidence="2">CGMCC 1.15958</strain>
    </source>
</reference>
<organism evidence="2 3">
    <name type="scientific">Emticicia aquatilis</name>
    <dbReference type="NCBI Taxonomy" id="1537369"/>
    <lineage>
        <taxon>Bacteria</taxon>
        <taxon>Pseudomonadati</taxon>
        <taxon>Bacteroidota</taxon>
        <taxon>Cytophagia</taxon>
        <taxon>Cytophagales</taxon>
        <taxon>Leadbetterellaceae</taxon>
        <taxon>Emticicia</taxon>
    </lineage>
</organism>